<comment type="caution">
    <text evidence="2">The sequence shown here is derived from an EMBL/GenBank/DDBJ whole genome shotgun (WGS) entry which is preliminary data.</text>
</comment>
<evidence type="ECO:0000313" key="3">
    <source>
        <dbReference type="Proteomes" id="UP000239899"/>
    </source>
</evidence>
<dbReference type="Proteomes" id="UP000239899">
    <property type="component" value="Unassembled WGS sequence"/>
</dbReference>
<name>A0A2P6TYC6_CHLSO</name>
<sequence length="97" mass="10718">MAPSAEILAIHRLFHPSEPLVPRHHLVQPPEPVRQLHLASLLPPATVQALRQQQHAASARRHARRRALAGPPKYAPANVQQQLRWQQRPIGSGAPAA</sequence>
<feature type="region of interest" description="Disordered" evidence="1">
    <location>
        <begin position="47"/>
        <end position="97"/>
    </location>
</feature>
<protein>
    <submittedName>
        <fullName evidence="2">Uncharacterized protein</fullName>
    </submittedName>
</protein>
<evidence type="ECO:0000256" key="1">
    <source>
        <dbReference type="SAM" id="MobiDB-lite"/>
    </source>
</evidence>
<dbReference type="AlphaFoldDB" id="A0A2P6TYC6"/>
<feature type="compositionally biased region" description="Basic residues" evidence="1">
    <location>
        <begin position="58"/>
        <end position="67"/>
    </location>
</feature>
<feature type="compositionally biased region" description="Low complexity" evidence="1">
    <location>
        <begin position="48"/>
        <end position="57"/>
    </location>
</feature>
<gene>
    <name evidence="2" type="ORF">C2E21_2500</name>
</gene>
<keyword evidence="3" id="KW-1185">Reference proteome</keyword>
<organism evidence="2 3">
    <name type="scientific">Chlorella sorokiniana</name>
    <name type="common">Freshwater green alga</name>
    <dbReference type="NCBI Taxonomy" id="3076"/>
    <lineage>
        <taxon>Eukaryota</taxon>
        <taxon>Viridiplantae</taxon>
        <taxon>Chlorophyta</taxon>
        <taxon>core chlorophytes</taxon>
        <taxon>Trebouxiophyceae</taxon>
        <taxon>Chlorellales</taxon>
        <taxon>Chlorellaceae</taxon>
        <taxon>Chlorella clade</taxon>
        <taxon>Chlorella</taxon>
    </lineage>
</organism>
<dbReference type="EMBL" id="LHPG02000004">
    <property type="protein sequence ID" value="PRW59074.1"/>
    <property type="molecule type" value="Genomic_DNA"/>
</dbReference>
<proteinExistence type="predicted"/>
<accession>A0A2P6TYC6</accession>
<evidence type="ECO:0000313" key="2">
    <source>
        <dbReference type="EMBL" id="PRW59074.1"/>
    </source>
</evidence>
<reference evidence="2 3" key="1">
    <citation type="journal article" date="2018" name="Plant J.">
        <title>Genome sequences of Chlorella sorokiniana UTEX 1602 and Micractinium conductrix SAG 241.80: implications to maltose excretion by a green alga.</title>
        <authorList>
            <person name="Arriola M.B."/>
            <person name="Velmurugan N."/>
            <person name="Zhang Y."/>
            <person name="Plunkett M.H."/>
            <person name="Hondzo H."/>
            <person name="Barney B.M."/>
        </authorList>
    </citation>
    <scope>NUCLEOTIDE SEQUENCE [LARGE SCALE GENOMIC DNA]</scope>
    <source>
        <strain evidence="3">UTEX 1602</strain>
    </source>
</reference>